<dbReference type="EMBL" id="APNK01000004">
    <property type="protein sequence ID" value="KEZ78567.1"/>
    <property type="molecule type" value="Genomic_DNA"/>
</dbReference>
<dbReference type="InterPro" id="IPR001610">
    <property type="entry name" value="PAC"/>
</dbReference>
<dbReference type="GO" id="GO:0007165">
    <property type="term" value="P:signal transduction"/>
    <property type="evidence" value="ECO:0007669"/>
    <property type="project" value="UniProtKB-KW"/>
</dbReference>
<evidence type="ECO:0000259" key="5">
    <source>
        <dbReference type="PROSITE" id="PS50111"/>
    </source>
</evidence>
<dbReference type="InterPro" id="IPR004090">
    <property type="entry name" value="Chemotax_Me-accpt_rcpt"/>
</dbReference>
<dbReference type="AlphaFoldDB" id="A0A084IPD3"/>
<evidence type="ECO:0000313" key="9">
    <source>
        <dbReference type="Proteomes" id="UP000028302"/>
    </source>
</evidence>
<dbReference type="InterPro" id="IPR013656">
    <property type="entry name" value="PAS_4"/>
</dbReference>
<dbReference type="InterPro" id="IPR004089">
    <property type="entry name" value="MCPsignal_dom"/>
</dbReference>
<organism evidence="8 9">
    <name type="scientific">Salinisphaera hydrothermalis (strain C41B8)</name>
    <dbReference type="NCBI Taxonomy" id="1304275"/>
    <lineage>
        <taxon>Bacteria</taxon>
        <taxon>Pseudomonadati</taxon>
        <taxon>Pseudomonadota</taxon>
        <taxon>Gammaproteobacteria</taxon>
        <taxon>Salinisphaerales</taxon>
        <taxon>Salinisphaeraceae</taxon>
        <taxon>Salinisphaera</taxon>
    </lineage>
</organism>
<dbReference type="PROSITE" id="PS50111">
    <property type="entry name" value="CHEMOTAXIS_TRANSDUC_2"/>
    <property type="match status" value="1"/>
</dbReference>
<feature type="domain" description="Methyl-accepting transducer" evidence="5">
    <location>
        <begin position="247"/>
        <end position="442"/>
    </location>
</feature>
<dbReference type="STRING" id="1304275.C41B8_05026"/>
<dbReference type="Pfam" id="PF08447">
    <property type="entry name" value="PAS_3"/>
    <property type="match status" value="1"/>
</dbReference>
<dbReference type="GO" id="GO:0005886">
    <property type="term" value="C:plasma membrane"/>
    <property type="evidence" value="ECO:0007669"/>
    <property type="project" value="TreeGrafter"/>
</dbReference>
<dbReference type="CDD" id="cd00130">
    <property type="entry name" value="PAS"/>
    <property type="match status" value="2"/>
</dbReference>
<proteinExistence type="inferred from homology"/>
<evidence type="ECO:0000256" key="2">
    <source>
        <dbReference type="ARBA" id="ARBA00023224"/>
    </source>
</evidence>
<evidence type="ECO:0000256" key="1">
    <source>
        <dbReference type="ARBA" id="ARBA00022500"/>
    </source>
</evidence>
<evidence type="ECO:0000256" key="3">
    <source>
        <dbReference type="ARBA" id="ARBA00029447"/>
    </source>
</evidence>
<dbReference type="PANTHER" id="PTHR43531:SF11">
    <property type="entry name" value="METHYL-ACCEPTING CHEMOTAXIS PROTEIN 3"/>
    <property type="match status" value="1"/>
</dbReference>
<dbReference type="PATRIC" id="fig|1304275.5.peg.1028"/>
<keyword evidence="9" id="KW-1185">Reference proteome</keyword>
<dbReference type="InterPro" id="IPR000700">
    <property type="entry name" value="PAS-assoc_C"/>
</dbReference>
<keyword evidence="2 4" id="KW-0807">Transducer</keyword>
<dbReference type="GO" id="GO:0004888">
    <property type="term" value="F:transmembrane signaling receptor activity"/>
    <property type="evidence" value="ECO:0007669"/>
    <property type="project" value="InterPro"/>
</dbReference>
<evidence type="ECO:0000259" key="7">
    <source>
        <dbReference type="PROSITE" id="PS50113"/>
    </source>
</evidence>
<feature type="domain" description="PAC" evidence="7">
    <location>
        <begin position="87"/>
        <end position="142"/>
    </location>
</feature>
<dbReference type="InterPro" id="IPR051310">
    <property type="entry name" value="MCP_chemotaxis"/>
</dbReference>
<dbReference type="InterPro" id="IPR013655">
    <property type="entry name" value="PAS_fold_3"/>
</dbReference>
<dbReference type="PROSITE" id="PS50112">
    <property type="entry name" value="PAS"/>
    <property type="match status" value="1"/>
</dbReference>
<dbReference type="SMART" id="SM00091">
    <property type="entry name" value="PAS"/>
    <property type="match status" value="2"/>
</dbReference>
<comment type="similarity">
    <text evidence="3">Belongs to the methyl-accepting chemotaxis (MCP) protein family.</text>
</comment>
<evidence type="ECO:0000259" key="6">
    <source>
        <dbReference type="PROSITE" id="PS50112"/>
    </source>
</evidence>
<dbReference type="Gene3D" id="1.10.287.950">
    <property type="entry name" value="Methyl-accepting chemotaxis protein"/>
    <property type="match status" value="1"/>
</dbReference>
<name>A0A084IPD3_SALHC</name>
<comment type="caution">
    <text evidence="8">The sequence shown here is derived from an EMBL/GenBank/DDBJ whole genome shotgun (WGS) entry which is preliminary data.</text>
</comment>
<dbReference type="PRINTS" id="PR00260">
    <property type="entry name" value="CHEMTRNSDUCR"/>
</dbReference>
<dbReference type="NCBIfam" id="TIGR00229">
    <property type="entry name" value="sensory_box"/>
    <property type="match status" value="2"/>
</dbReference>
<gene>
    <name evidence="8" type="ORF">C41B8_05026</name>
</gene>
<dbReference type="InterPro" id="IPR000014">
    <property type="entry name" value="PAS"/>
</dbReference>
<dbReference type="SUPFAM" id="SSF55785">
    <property type="entry name" value="PYP-like sensor domain (PAS domain)"/>
    <property type="match status" value="2"/>
</dbReference>
<dbReference type="Pfam" id="PF08448">
    <property type="entry name" value="PAS_4"/>
    <property type="match status" value="1"/>
</dbReference>
<feature type="domain" description="PAS" evidence="6">
    <location>
        <begin position="153"/>
        <end position="183"/>
    </location>
</feature>
<dbReference type="SMART" id="SM00086">
    <property type="entry name" value="PAC"/>
    <property type="match status" value="2"/>
</dbReference>
<dbReference type="OrthoDB" id="9765776at2"/>
<dbReference type="GO" id="GO:0006935">
    <property type="term" value="P:chemotaxis"/>
    <property type="evidence" value="ECO:0007669"/>
    <property type="project" value="UniProtKB-KW"/>
</dbReference>
<evidence type="ECO:0000256" key="4">
    <source>
        <dbReference type="PROSITE-ProRule" id="PRU00284"/>
    </source>
</evidence>
<dbReference type="PROSITE" id="PS50113">
    <property type="entry name" value="PAC"/>
    <property type="match status" value="2"/>
</dbReference>
<reference evidence="8 9" key="1">
    <citation type="submission" date="2013-03" db="EMBL/GenBank/DDBJ databases">
        <title>Salinisphaera hydrothermalis C41B8 Genome Sequencing.</title>
        <authorList>
            <person name="Li C."/>
            <person name="Lai Q."/>
            <person name="Shao Z."/>
        </authorList>
    </citation>
    <scope>NUCLEOTIDE SEQUENCE [LARGE SCALE GENOMIC DNA]</scope>
    <source>
        <strain evidence="8 9">C41B8</strain>
    </source>
</reference>
<evidence type="ECO:0000313" key="8">
    <source>
        <dbReference type="EMBL" id="KEZ78567.1"/>
    </source>
</evidence>
<protein>
    <submittedName>
        <fullName evidence="8">Sensory box protein 9</fullName>
    </submittedName>
</protein>
<dbReference type="PANTHER" id="PTHR43531">
    <property type="entry name" value="PROTEIN ICFG"/>
    <property type="match status" value="1"/>
</dbReference>
<dbReference type="Gene3D" id="3.30.450.20">
    <property type="entry name" value="PAS domain"/>
    <property type="match status" value="2"/>
</dbReference>
<dbReference type="eggNOG" id="COG0840">
    <property type="taxonomic scope" value="Bacteria"/>
</dbReference>
<dbReference type="InterPro" id="IPR035965">
    <property type="entry name" value="PAS-like_dom_sf"/>
</dbReference>
<dbReference type="SUPFAM" id="SSF58104">
    <property type="entry name" value="Methyl-accepting chemotaxis protein (MCP) signaling domain"/>
    <property type="match status" value="1"/>
</dbReference>
<keyword evidence="1" id="KW-0145">Chemotaxis</keyword>
<dbReference type="SMART" id="SM00283">
    <property type="entry name" value="MA"/>
    <property type="match status" value="1"/>
</dbReference>
<dbReference type="Proteomes" id="UP000028302">
    <property type="component" value="Unassembled WGS sequence"/>
</dbReference>
<accession>A0A084IPD3</accession>
<feature type="domain" description="PAC" evidence="7">
    <location>
        <begin position="212"/>
        <end position="264"/>
    </location>
</feature>
<sequence length="442" mass="48956">MMNFALAALSRPRRHPRKALKTKNAETTQAIVVFKPDGTVIDASPHFLTTVGYALGKVVGHHHRIFVPRAVVEQPAYQRLWARLASGEAESGIYQYVCSDGRDLWIQARYKPIRDRRGRVHKIIQHVVDVTDAERRQADLKGQIAAINRSQAVISFELDGTVLDANDNFLNAMGYRRDEIVGRHHRIFVEAEECESPDYRQFWHDLRLGHYKAALFRRRHKNGSPVWIQASYNPIFDNTGEPFKIVKYATDVTAQTLAVTHLQSSLDELSDTVPAIASDAETARESSNDAAIRAREGGTIVEQLVKRIDAINTRARDMAQIVSTLDSLAFQTNILALNASVEAARAGQHGRGFAVVAQDVRQLSTQSADAARDIAALIRGITGSLGECSDGATQTHRAVTGIVEATHQVDTRIRQIAEASQTQAGKIASLDRTLRELATHNH</sequence>
<dbReference type="Pfam" id="PF00015">
    <property type="entry name" value="MCPsignal"/>
    <property type="match status" value="1"/>
</dbReference>